<dbReference type="AlphaFoldDB" id="A0A7S3ND43"/>
<dbReference type="InterPro" id="IPR032466">
    <property type="entry name" value="Metal_Hydrolase"/>
</dbReference>
<feature type="binding site" evidence="5">
    <location>
        <position position="125"/>
    </location>
    <ligand>
        <name>a divalent metal cation</name>
        <dbReference type="ChEBI" id="CHEBI:60240"/>
        <label>1</label>
    </ligand>
</feature>
<sequence>MEKISRLVDSDIKLFDIAANLSDETFRGIYNGKKYHDEDFDVVIQRARDYGVEKFLFAAGYIEDAKISYDLSTKLEDAYITIGVHPCRATEVFKNDGSVEQYQAAIEDTIQTYFTAGSKLLAIGECGLDYDRLNYADKETQLKVFPFHFDLAEKYKLPMYLHSRSTGGDFTRIVKEHREQFSTGVVHSFTGDEDELSELVDLDLYIGINGCSLKTKENCDVVKKIPLERIMLETDCPYCEIRSSHHSAEFVKTVIPKAPKKKYKPEKMTKERNEPCTMIQVLEAVAALHGVSEKELADVAWENTMRMFNLK</sequence>
<feature type="binding site" evidence="5">
    <location>
        <position position="162"/>
    </location>
    <ligand>
        <name>a divalent metal cation</name>
        <dbReference type="ChEBI" id="CHEBI:60240"/>
        <label>2</label>
    </ligand>
</feature>
<evidence type="ECO:0000256" key="1">
    <source>
        <dbReference type="ARBA" id="ARBA00009275"/>
    </source>
</evidence>
<dbReference type="GO" id="GO:0005829">
    <property type="term" value="C:cytosol"/>
    <property type="evidence" value="ECO:0007669"/>
    <property type="project" value="TreeGrafter"/>
</dbReference>
<evidence type="ECO:0000313" key="6">
    <source>
        <dbReference type="EMBL" id="CAE0354314.1"/>
    </source>
</evidence>
<dbReference type="PIRSF" id="PIRSF005902">
    <property type="entry name" value="DNase_TatD"/>
    <property type="match status" value="1"/>
</dbReference>
<evidence type="ECO:0000256" key="2">
    <source>
        <dbReference type="ARBA" id="ARBA00022722"/>
    </source>
</evidence>
<dbReference type="PROSITE" id="PS01091">
    <property type="entry name" value="TATD_3"/>
    <property type="match status" value="1"/>
</dbReference>
<evidence type="ECO:0000256" key="5">
    <source>
        <dbReference type="PIRSR" id="PIRSR005902-1"/>
    </source>
</evidence>
<evidence type="ECO:0000256" key="3">
    <source>
        <dbReference type="ARBA" id="ARBA00022723"/>
    </source>
</evidence>
<reference evidence="6" key="1">
    <citation type="submission" date="2021-01" db="EMBL/GenBank/DDBJ databases">
        <authorList>
            <person name="Corre E."/>
            <person name="Pelletier E."/>
            <person name="Niang G."/>
            <person name="Scheremetjew M."/>
            <person name="Finn R."/>
            <person name="Kale V."/>
            <person name="Holt S."/>
            <person name="Cochrane G."/>
            <person name="Meng A."/>
            <person name="Brown T."/>
            <person name="Cohen L."/>
        </authorList>
    </citation>
    <scope>NUCLEOTIDE SEQUENCE</scope>
    <source>
        <strain evidence="6">FSP1.4</strain>
    </source>
</reference>
<dbReference type="Pfam" id="PF01026">
    <property type="entry name" value="TatD_DNase"/>
    <property type="match status" value="1"/>
</dbReference>
<dbReference type="PANTHER" id="PTHR10060">
    <property type="entry name" value="TATD FAMILY DEOXYRIBONUCLEASE"/>
    <property type="match status" value="1"/>
</dbReference>
<dbReference type="InterPro" id="IPR050891">
    <property type="entry name" value="TatD-type_Hydrolase"/>
</dbReference>
<keyword evidence="2" id="KW-0540">Nuclease</keyword>
<protein>
    <submittedName>
        <fullName evidence="6">Uncharacterized protein</fullName>
    </submittedName>
</protein>
<proteinExistence type="inferred from homology"/>
<keyword evidence="3 5" id="KW-0479">Metal-binding</keyword>
<dbReference type="SUPFAM" id="SSF51556">
    <property type="entry name" value="Metallo-dependent hydrolases"/>
    <property type="match status" value="1"/>
</dbReference>
<feature type="binding site" evidence="5">
    <location>
        <position position="187"/>
    </location>
    <ligand>
        <name>a divalent metal cation</name>
        <dbReference type="ChEBI" id="CHEBI:60240"/>
        <label>2</label>
    </ligand>
</feature>
<name>A0A7S3ND43_9SPIT</name>
<comment type="similarity">
    <text evidence="1">Belongs to the metallo-dependent hydrolases superfamily. TatD-type hydrolase family.</text>
</comment>
<organism evidence="6">
    <name type="scientific">Euplotes harpa</name>
    <dbReference type="NCBI Taxonomy" id="151035"/>
    <lineage>
        <taxon>Eukaryota</taxon>
        <taxon>Sar</taxon>
        <taxon>Alveolata</taxon>
        <taxon>Ciliophora</taxon>
        <taxon>Intramacronucleata</taxon>
        <taxon>Spirotrichea</taxon>
        <taxon>Hypotrichia</taxon>
        <taxon>Euplotida</taxon>
        <taxon>Euplotidae</taxon>
        <taxon>Euplotes</taxon>
    </lineage>
</organism>
<feature type="binding site" evidence="5">
    <location>
        <position position="235"/>
    </location>
    <ligand>
        <name>a divalent metal cation</name>
        <dbReference type="ChEBI" id="CHEBI:60240"/>
        <label>1</label>
    </ligand>
</feature>
<dbReference type="EMBL" id="HBII01032003">
    <property type="protein sequence ID" value="CAE0354314.1"/>
    <property type="molecule type" value="Transcribed_RNA"/>
</dbReference>
<dbReference type="InterPro" id="IPR001130">
    <property type="entry name" value="TatD-like"/>
</dbReference>
<keyword evidence="4" id="KW-0378">Hydrolase</keyword>
<dbReference type="InterPro" id="IPR018228">
    <property type="entry name" value="DNase_TatD-rel_CS"/>
</dbReference>
<dbReference type="Gene3D" id="3.20.20.140">
    <property type="entry name" value="Metal-dependent hydrolases"/>
    <property type="match status" value="1"/>
</dbReference>
<gene>
    <name evidence="6" type="ORF">EHAR0213_LOCUS13230</name>
</gene>
<dbReference type="GO" id="GO:0046872">
    <property type="term" value="F:metal ion binding"/>
    <property type="evidence" value="ECO:0007669"/>
    <property type="project" value="UniProtKB-KW"/>
</dbReference>
<dbReference type="PANTHER" id="PTHR10060:SF15">
    <property type="entry name" value="DEOXYRIBONUCLEASE TATDN1"/>
    <property type="match status" value="1"/>
</dbReference>
<evidence type="ECO:0000256" key="4">
    <source>
        <dbReference type="ARBA" id="ARBA00022801"/>
    </source>
</evidence>
<dbReference type="CDD" id="cd01310">
    <property type="entry name" value="TatD_DNAse"/>
    <property type="match status" value="1"/>
</dbReference>
<accession>A0A7S3ND43</accession>
<dbReference type="GO" id="GO:0008296">
    <property type="term" value="F:3'-5'-DNA exonuclease activity"/>
    <property type="evidence" value="ECO:0007669"/>
    <property type="project" value="TreeGrafter"/>
</dbReference>